<reference evidence="2" key="1">
    <citation type="journal article" date="2014" name="Front. Microbiol.">
        <title>High frequency of phylogenetically diverse reductive dehalogenase-homologous genes in deep subseafloor sedimentary metagenomes.</title>
        <authorList>
            <person name="Kawai M."/>
            <person name="Futagami T."/>
            <person name="Toyoda A."/>
            <person name="Takaki Y."/>
            <person name="Nishi S."/>
            <person name="Hori S."/>
            <person name="Arai W."/>
            <person name="Tsubouchi T."/>
            <person name="Morono Y."/>
            <person name="Uchiyama I."/>
            <person name="Ito T."/>
            <person name="Fujiyama A."/>
            <person name="Inagaki F."/>
            <person name="Takami H."/>
        </authorList>
    </citation>
    <scope>NUCLEOTIDE SEQUENCE</scope>
    <source>
        <strain evidence="2">Expedition CK06-06</strain>
    </source>
</reference>
<proteinExistence type="predicted"/>
<gene>
    <name evidence="2" type="ORF">S03H2_53044</name>
</gene>
<evidence type="ECO:0000256" key="1">
    <source>
        <dbReference type="SAM" id="MobiDB-lite"/>
    </source>
</evidence>
<name>X1JM86_9ZZZZ</name>
<organism evidence="2">
    <name type="scientific">marine sediment metagenome</name>
    <dbReference type="NCBI Taxonomy" id="412755"/>
    <lineage>
        <taxon>unclassified sequences</taxon>
        <taxon>metagenomes</taxon>
        <taxon>ecological metagenomes</taxon>
    </lineage>
</organism>
<feature type="region of interest" description="Disordered" evidence="1">
    <location>
        <begin position="1"/>
        <end position="29"/>
    </location>
</feature>
<accession>X1JM86</accession>
<dbReference type="EMBL" id="BARU01033739">
    <property type="protein sequence ID" value="GAH70888.1"/>
    <property type="molecule type" value="Genomic_DNA"/>
</dbReference>
<dbReference type="AlphaFoldDB" id="X1JM86"/>
<evidence type="ECO:0000313" key="2">
    <source>
        <dbReference type="EMBL" id="GAH70888.1"/>
    </source>
</evidence>
<protein>
    <submittedName>
        <fullName evidence="2">Uncharacterized protein</fullName>
    </submittedName>
</protein>
<feature type="non-terminal residue" evidence="2">
    <location>
        <position position="1"/>
    </location>
</feature>
<feature type="compositionally biased region" description="Basic and acidic residues" evidence="1">
    <location>
        <begin position="1"/>
        <end position="10"/>
    </location>
</feature>
<comment type="caution">
    <text evidence="2">The sequence shown here is derived from an EMBL/GenBank/DDBJ whole genome shotgun (WGS) entry which is preliminary data.</text>
</comment>
<sequence>LCQYQKEKTRSAPVLKQAHPEITYGTDTP</sequence>